<reference evidence="1" key="1">
    <citation type="submission" date="2021-05" db="EMBL/GenBank/DDBJ databases">
        <authorList>
            <person name="Alioto T."/>
            <person name="Alioto T."/>
            <person name="Gomez Garrido J."/>
        </authorList>
    </citation>
    <scope>NUCLEOTIDE SEQUENCE</scope>
</reference>
<dbReference type="AlphaFoldDB" id="A0A8D8KXC9"/>
<organism evidence="1">
    <name type="scientific">Culex pipiens</name>
    <name type="common">House mosquito</name>
    <dbReference type="NCBI Taxonomy" id="7175"/>
    <lineage>
        <taxon>Eukaryota</taxon>
        <taxon>Metazoa</taxon>
        <taxon>Ecdysozoa</taxon>
        <taxon>Arthropoda</taxon>
        <taxon>Hexapoda</taxon>
        <taxon>Insecta</taxon>
        <taxon>Pterygota</taxon>
        <taxon>Neoptera</taxon>
        <taxon>Endopterygota</taxon>
        <taxon>Diptera</taxon>
        <taxon>Nematocera</taxon>
        <taxon>Culicoidea</taxon>
        <taxon>Culicidae</taxon>
        <taxon>Culicinae</taxon>
        <taxon>Culicini</taxon>
        <taxon>Culex</taxon>
        <taxon>Culex</taxon>
    </lineage>
</organism>
<accession>A0A8D8KXC9</accession>
<dbReference type="EMBL" id="HBUE01344888">
    <property type="protein sequence ID" value="CAG6600164.1"/>
    <property type="molecule type" value="Transcribed_RNA"/>
</dbReference>
<dbReference type="EMBL" id="HBUE01237935">
    <property type="protein sequence ID" value="CAG6547955.1"/>
    <property type="molecule type" value="Transcribed_RNA"/>
</dbReference>
<evidence type="ECO:0000313" key="1">
    <source>
        <dbReference type="EMBL" id="CAG6600164.1"/>
    </source>
</evidence>
<sequence length="130" mass="15840">MYLNDLHLFQFYFRSFARWDYRHSFVRIPQTCALERGRPHHHQRALRLHRKLNQSMSAFFCCRRYFVGTKFAKELQLGVERIVWLYTKAPCQQKRGWRMRNFRVDGTRLRVRCGSLHLKGYSLCGARLRK</sequence>
<name>A0A8D8KXC9_CULPI</name>
<protein>
    <submittedName>
        <fullName evidence="1">(northern house mosquito) hypothetical protein</fullName>
    </submittedName>
</protein>
<proteinExistence type="predicted"/>